<evidence type="ECO:0000256" key="5">
    <source>
        <dbReference type="ARBA" id="ARBA00022777"/>
    </source>
</evidence>
<keyword evidence="7" id="KW-1133">Transmembrane helix</keyword>
<evidence type="ECO:0000256" key="1">
    <source>
        <dbReference type="ARBA" id="ARBA00000085"/>
    </source>
</evidence>
<dbReference type="Gene3D" id="3.30.565.10">
    <property type="entry name" value="Histidine kinase-like ATPase, C-terminal domain"/>
    <property type="match status" value="1"/>
</dbReference>
<dbReference type="InterPro" id="IPR036890">
    <property type="entry name" value="HATPase_C_sf"/>
</dbReference>
<reference evidence="10" key="1">
    <citation type="submission" date="2018-11" db="EMBL/GenBank/DDBJ databases">
        <title>Comparative genomics of Parolsenella catena and Libanicoccus massiliensis: Reclassification of Libanicoccus massiliensis as Parolsenella massiliensis comb. nov.</title>
        <authorList>
            <person name="Sakamoto M."/>
            <person name="Ikeyama N."/>
            <person name="Murakami T."/>
            <person name="Mori H."/>
            <person name="Yuki M."/>
            <person name="Ohkuma M."/>
        </authorList>
    </citation>
    <scope>NUCLEOTIDE SEQUENCE [LARGE SCALE GENOMIC DNA]</scope>
    <source>
        <strain evidence="10">JCM 31932</strain>
    </source>
</reference>
<dbReference type="InterPro" id="IPR005467">
    <property type="entry name" value="His_kinase_dom"/>
</dbReference>
<evidence type="ECO:0000313" key="9">
    <source>
        <dbReference type="EMBL" id="BBH49521.1"/>
    </source>
</evidence>
<organism evidence="9 10">
    <name type="scientific">Parolsenella catena</name>
    <dbReference type="NCBI Taxonomy" id="2003188"/>
    <lineage>
        <taxon>Bacteria</taxon>
        <taxon>Bacillati</taxon>
        <taxon>Actinomycetota</taxon>
        <taxon>Coriobacteriia</taxon>
        <taxon>Coriobacteriales</taxon>
        <taxon>Atopobiaceae</taxon>
        <taxon>Parolsenella</taxon>
    </lineage>
</organism>
<dbReference type="InterPro" id="IPR050980">
    <property type="entry name" value="2C_sensor_his_kinase"/>
</dbReference>
<keyword evidence="6" id="KW-0902">Two-component regulatory system</keyword>
<dbReference type="InterPro" id="IPR003661">
    <property type="entry name" value="HisK_dim/P_dom"/>
</dbReference>
<evidence type="ECO:0000259" key="8">
    <source>
        <dbReference type="PROSITE" id="PS50109"/>
    </source>
</evidence>
<feature type="transmembrane region" description="Helical" evidence="7">
    <location>
        <begin position="12"/>
        <end position="31"/>
    </location>
</feature>
<sequence length="363" mass="40164">MRLGSYIRSRVPELLVLVALELLLALVLRISGMGTDFVAFVCSIVLVSAVVAVALGFARERGFWDSLSETCSSLDNACLLPELIDRPEFPEGQAAYDALVSVAKSANDEVAKQRRFVGEYRAYVETWVHEAKSPITAARLALSNLEEDADACAVCPREVEPVVPRLRSVEDELARVERYVEQALFYARSETLERDFLVRSHSLREMVASAIKANANLLIAAGVTPRLGEGLDLKVFTDDKWLVFMLGQLLQNTARYVRPGCEGWPQVWFDARLLDEGLANERVELTVRDNGCGVSAADLPRVLERGFTGDNGRAHKQSTGLGLWLVARLAQKMGVSVAVDSAEDEFFSVTFGFPANKMHYFED</sequence>
<dbReference type="EC" id="2.7.13.3" evidence="2"/>
<dbReference type="GO" id="GO:0005886">
    <property type="term" value="C:plasma membrane"/>
    <property type="evidence" value="ECO:0007669"/>
    <property type="project" value="UniProtKB-SubCell"/>
</dbReference>
<name>A0A3G9JVN2_9ACTN</name>
<dbReference type="SUPFAM" id="SSF55874">
    <property type="entry name" value="ATPase domain of HSP90 chaperone/DNA topoisomerase II/histidine kinase"/>
    <property type="match status" value="1"/>
</dbReference>
<dbReference type="PANTHER" id="PTHR44936:SF9">
    <property type="entry name" value="SENSOR PROTEIN CREC"/>
    <property type="match status" value="1"/>
</dbReference>
<evidence type="ECO:0000256" key="2">
    <source>
        <dbReference type="ARBA" id="ARBA00012438"/>
    </source>
</evidence>
<keyword evidence="7" id="KW-0812">Transmembrane</keyword>
<dbReference type="SMART" id="SM00387">
    <property type="entry name" value="HATPase_c"/>
    <property type="match status" value="1"/>
</dbReference>
<dbReference type="PROSITE" id="PS50109">
    <property type="entry name" value="HIS_KIN"/>
    <property type="match status" value="1"/>
</dbReference>
<comment type="catalytic activity">
    <reaction evidence="1">
        <text>ATP + protein L-histidine = ADP + protein N-phospho-L-histidine.</text>
        <dbReference type="EC" id="2.7.13.3"/>
    </reaction>
</comment>
<dbReference type="PANTHER" id="PTHR44936">
    <property type="entry name" value="SENSOR PROTEIN CREC"/>
    <property type="match status" value="1"/>
</dbReference>
<dbReference type="AlphaFoldDB" id="A0A3G9JVN2"/>
<feature type="transmembrane region" description="Helical" evidence="7">
    <location>
        <begin position="37"/>
        <end position="58"/>
    </location>
</feature>
<dbReference type="EMBL" id="AP019367">
    <property type="protein sequence ID" value="BBH49521.1"/>
    <property type="molecule type" value="Genomic_DNA"/>
</dbReference>
<protein>
    <recommendedName>
        <fullName evidence="2">histidine kinase</fullName>
        <ecNumber evidence="2">2.7.13.3</ecNumber>
    </recommendedName>
</protein>
<evidence type="ECO:0000256" key="3">
    <source>
        <dbReference type="ARBA" id="ARBA00022553"/>
    </source>
</evidence>
<keyword evidence="10" id="KW-1185">Reference proteome</keyword>
<dbReference type="CDD" id="cd00082">
    <property type="entry name" value="HisKA"/>
    <property type="match status" value="1"/>
</dbReference>
<accession>A0A3G9JVN2</accession>
<dbReference type="Proteomes" id="UP000273154">
    <property type="component" value="Chromosome"/>
</dbReference>
<keyword evidence="4" id="KW-0808">Transferase</keyword>
<dbReference type="Pfam" id="PF02518">
    <property type="entry name" value="HATPase_c"/>
    <property type="match status" value="1"/>
</dbReference>
<evidence type="ECO:0000256" key="4">
    <source>
        <dbReference type="ARBA" id="ARBA00022679"/>
    </source>
</evidence>
<proteinExistence type="predicted"/>
<gene>
    <name evidence="9" type="ORF">Pcatena_01080</name>
</gene>
<keyword evidence="3" id="KW-0597">Phosphoprotein</keyword>
<keyword evidence="5 9" id="KW-0418">Kinase</keyword>
<dbReference type="InterPro" id="IPR003594">
    <property type="entry name" value="HATPase_dom"/>
</dbReference>
<dbReference type="OrthoDB" id="9757990at2"/>
<evidence type="ECO:0000256" key="6">
    <source>
        <dbReference type="ARBA" id="ARBA00023012"/>
    </source>
</evidence>
<dbReference type="KEGG" id="pcat:Pcatena_01080"/>
<keyword evidence="7" id="KW-0472">Membrane</keyword>
<evidence type="ECO:0000256" key="7">
    <source>
        <dbReference type="SAM" id="Phobius"/>
    </source>
</evidence>
<dbReference type="GO" id="GO:0000155">
    <property type="term" value="F:phosphorelay sensor kinase activity"/>
    <property type="evidence" value="ECO:0007669"/>
    <property type="project" value="InterPro"/>
</dbReference>
<feature type="domain" description="Histidine kinase" evidence="8">
    <location>
        <begin position="126"/>
        <end position="357"/>
    </location>
</feature>
<dbReference type="RefSeq" id="WP_126420686.1">
    <property type="nucleotide sequence ID" value="NZ_AP019367.1"/>
</dbReference>
<evidence type="ECO:0000313" key="10">
    <source>
        <dbReference type="Proteomes" id="UP000273154"/>
    </source>
</evidence>
<dbReference type="GeneID" id="88848251"/>